<evidence type="ECO:0000259" key="2">
    <source>
        <dbReference type="Pfam" id="PF24016"/>
    </source>
</evidence>
<feature type="region of interest" description="Disordered" evidence="1">
    <location>
        <begin position="225"/>
        <end position="266"/>
    </location>
</feature>
<accession>A0A286ULR1</accession>
<reference evidence="3 4" key="1">
    <citation type="journal article" date="2017" name="Mol. Ecol.">
        <title>Comparative and population genomic landscape of Phellinus noxius: A hypervariable fungus causing root rot in trees.</title>
        <authorList>
            <person name="Chung C.L."/>
            <person name="Lee T.J."/>
            <person name="Akiba M."/>
            <person name="Lee H.H."/>
            <person name="Kuo T.H."/>
            <person name="Liu D."/>
            <person name="Ke H.M."/>
            <person name="Yokoi T."/>
            <person name="Roa M.B."/>
            <person name="Lu M.J."/>
            <person name="Chang Y.Y."/>
            <person name="Ann P.J."/>
            <person name="Tsai J.N."/>
            <person name="Chen C.Y."/>
            <person name="Tzean S.S."/>
            <person name="Ota Y."/>
            <person name="Hattori T."/>
            <person name="Sahashi N."/>
            <person name="Liou R.F."/>
            <person name="Kikuchi T."/>
            <person name="Tsai I.J."/>
        </authorList>
    </citation>
    <scope>NUCLEOTIDE SEQUENCE [LARGE SCALE GENOMIC DNA]</scope>
    <source>
        <strain evidence="3 4">FFPRI411160</strain>
    </source>
</reference>
<feature type="domain" description="DUF7330" evidence="2">
    <location>
        <begin position="143"/>
        <end position="226"/>
    </location>
</feature>
<feature type="domain" description="DUF7330" evidence="2">
    <location>
        <begin position="271"/>
        <end position="335"/>
    </location>
</feature>
<feature type="region of interest" description="Disordered" evidence="1">
    <location>
        <begin position="97"/>
        <end position="116"/>
    </location>
</feature>
<dbReference type="AlphaFoldDB" id="A0A286ULR1"/>
<dbReference type="EMBL" id="NBII01000003">
    <property type="protein sequence ID" value="PAV20434.1"/>
    <property type="molecule type" value="Genomic_DNA"/>
</dbReference>
<dbReference type="Proteomes" id="UP000217199">
    <property type="component" value="Unassembled WGS sequence"/>
</dbReference>
<dbReference type="STRING" id="2282107.A0A286ULR1"/>
<keyword evidence="4" id="KW-1185">Reference proteome</keyword>
<protein>
    <recommendedName>
        <fullName evidence="2">DUF7330 domain-containing protein</fullName>
    </recommendedName>
</protein>
<gene>
    <name evidence="3" type="ORF">PNOK_0306100</name>
</gene>
<comment type="caution">
    <text evidence="3">The sequence shown here is derived from an EMBL/GenBank/DDBJ whole genome shotgun (WGS) entry which is preliminary data.</text>
</comment>
<organism evidence="3 4">
    <name type="scientific">Pyrrhoderma noxium</name>
    <dbReference type="NCBI Taxonomy" id="2282107"/>
    <lineage>
        <taxon>Eukaryota</taxon>
        <taxon>Fungi</taxon>
        <taxon>Dikarya</taxon>
        <taxon>Basidiomycota</taxon>
        <taxon>Agaricomycotina</taxon>
        <taxon>Agaricomycetes</taxon>
        <taxon>Hymenochaetales</taxon>
        <taxon>Hymenochaetaceae</taxon>
        <taxon>Pyrrhoderma</taxon>
    </lineage>
</organism>
<dbReference type="OrthoDB" id="5289249at2759"/>
<evidence type="ECO:0000313" key="3">
    <source>
        <dbReference type="EMBL" id="PAV20434.1"/>
    </source>
</evidence>
<feature type="compositionally biased region" description="Basic and acidic residues" evidence="1">
    <location>
        <begin position="237"/>
        <end position="247"/>
    </location>
</feature>
<sequence length="464" mass="51210">MILLDEIEVGFEQKHRKEKEKLPRESLPPYSPRLLLNSPDNRFPAANNHSSGQIINTQRINTSTLHPRSASIPPFGYHRSYSSLTLNSHASLQTLVGALPSPPPSAPASLSPSPTFQSQYSTTPCINSVHATKRPPTYVRASNNVYIQRDSASITDSFLIDPSLYIPDCLLPDETDLVLCNEKGDVNGGKQPRGKRKSERVNLCLVTRSGDISVDVWIHEGGASYDRSRNSSRGRRRADSESLDHRTNTQSSMSSESEESDYWASDFSDPSTLHPLHKKNQSSANIYLRTETGSISVRIHAKSHQRLNLNVKSVHGSISVGIPRHFFGCLHVNTSPLPAPSRANSYDSAPQSQLGSTYSTFGGSTLSFSLNTPDSPSKQSVQLSKMMENIVTPLSTSEARKNSKGLYAIGDKTLSSYYDQSELPSLIDEMFLDSLTGPIFVSLNYESQQQKTDKLITKLLNKAR</sequence>
<proteinExistence type="predicted"/>
<evidence type="ECO:0000313" key="4">
    <source>
        <dbReference type="Proteomes" id="UP000217199"/>
    </source>
</evidence>
<dbReference type="Pfam" id="PF24016">
    <property type="entry name" value="DUF7330"/>
    <property type="match status" value="2"/>
</dbReference>
<dbReference type="InterPro" id="IPR055754">
    <property type="entry name" value="DUF7330"/>
</dbReference>
<name>A0A286ULR1_9AGAM</name>
<evidence type="ECO:0000256" key="1">
    <source>
        <dbReference type="SAM" id="MobiDB-lite"/>
    </source>
</evidence>
<dbReference type="InParanoid" id="A0A286ULR1"/>